<gene>
    <name evidence="2" type="ORF">QVD17_32665</name>
</gene>
<keyword evidence="3" id="KW-1185">Reference proteome</keyword>
<dbReference type="EMBL" id="JAUHHV010000009">
    <property type="protein sequence ID" value="KAK1411861.1"/>
    <property type="molecule type" value="Genomic_DNA"/>
</dbReference>
<protein>
    <submittedName>
        <fullName evidence="2">Uncharacterized protein</fullName>
    </submittedName>
</protein>
<comment type="caution">
    <text evidence="2">The sequence shown here is derived from an EMBL/GenBank/DDBJ whole genome shotgun (WGS) entry which is preliminary data.</text>
</comment>
<dbReference type="AlphaFoldDB" id="A0AAD8JYL7"/>
<dbReference type="Proteomes" id="UP001229421">
    <property type="component" value="Unassembled WGS sequence"/>
</dbReference>
<organism evidence="2 3">
    <name type="scientific">Tagetes erecta</name>
    <name type="common">African marigold</name>
    <dbReference type="NCBI Taxonomy" id="13708"/>
    <lineage>
        <taxon>Eukaryota</taxon>
        <taxon>Viridiplantae</taxon>
        <taxon>Streptophyta</taxon>
        <taxon>Embryophyta</taxon>
        <taxon>Tracheophyta</taxon>
        <taxon>Spermatophyta</taxon>
        <taxon>Magnoliopsida</taxon>
        <taxon>eudicotyledons</taxon>
        <taxon>Gunneridae</taxon>
        <taxon>Pentapetalae</taxon>
        <taxon>asterids</taxon>
        <taxon>campanulids</taxon>
        <taxon>Asterales</taxon>
        <taxon>Asteraceae</taxon>
        <taxon>Asteroideae</taxon>
        <taxon>Heliantheae alliance</taxon>
        <taxon>Tageteae</taxon>
        <taxon>Tagetes</taxon>
    </lineage>
</organism>
<reference evidence="2" key="1">
    <citation type="journal article" date="2023" name="bioRxiv">
        <title>Improved chromosome-level genome assembly for marigold (Tagetes erecta).</title>
        <authorList>
            <person name="Jiang F."/>
            <person name="Yuan L."/>
            <person name="Wang S."/>
            <person name="Wang H."/>
            <person name="Xu D."/>
            <person name="Wang A."/>
            <person name="Fan W."/>
        </authorList>
    </citation>
    <scope>NUCLEOTIDE SEQUENCE</scope>
    <source>
        <strain evidence="2">WSJ</strain>
        <tissue evidence="2">Leaf</tissue>
    </source>
</reference>
<feature type="region of interest" description="Disordered" evidence="1">
    <location>
        <begin position="59"/>
        <end position="92"/>
    </location>
</feature>
<name>A0AAD8JYL7_TARER</name>
<evidence type="ECO:0000256" key="1">
    <source>
        <dbReference type="SAM" id="MobiDB-lite"/>
    </source>
</evidence>
<evidence type="ECO:0000313" key="3">
    <source>
        <dbReference type="Proteomes" id="UP001229421"/>
    </source>
</evidence>
<sequence>MRRICARRTQYKGTAYTINKVETRQSMMRRILLTNTMMITTRVNRLCVSCHTPSRVKTGFDQDSRRCTSAAAPLREEYSSRGPDQPFRRAEK</sequence>
<proteinExistence type="predicted"/>
<accession>A0AAD8JYL7</accession>
<evidence type="ECO:0000313" key="2">
    <source>
        <dbReference type="EMBL" id="KAK1411861.1"/>
    </source>
</evidence>